<feature type="signal peptide" evidence="8">
    <location>
        <begin position="1"/>
        <end position="23"/>
    </location>
</feature>
<keyword evidence="3" id="KW-0677">Repeat</keyword>
<keyword evidence="1" id="KW-0245">EGF-like domain</keyword>
<evidence type="ECO:0000259" key="9">
    <source>
        <dbReference type="SMART" id="SM00179"/>
    </source>
</evidence>
<dbReference type="PANTHER" id="PTHR24039:SF28">
    <property type="entry name" value="EGF-LIKE DOMAIN-CONTAINING PROTEIN"/>
    <property type="match status" value="1"/>
</dbReference>
<feature type="domain" description="EGF-like" evidence="10">
    <location>
        <begin position="148"/>
        <end position="185"/>
    </location>
</feature>
<evidence type="ECO:0000256" key="8">
    <source>
        <dbReference type="SAM" id="SignalP"/>
    </source>
</evidence>
<dbReference type="PANTHER" id="PTHR24039">
    <property type="entry name" value="FIBRILLIN-RELATED"/>
    <property type="match status" value="1"/>
</dbReference>
<dbReference type="SMART" id="SM00179">
    <property type="entry name" value="EGF_CA"/>
    <property type="match status" value="1"/>
</dbReference>
<feature type="compositionally biased region" description="Basic and acidic residues" evidence="7">
    <location>
        <begin position="321"/>
        <end position="334"/>
    </location>
</feature>
<evidence type="ECO:0000259" key="10">
    <source>
        <dbReference type="SMART" id="SM00181"/>
    </source>
</evidence>
<evidence type="ECO:0000256" key="4">
    <source>
        <dbReference type="ARBA" id="ARBA00022837"/>
    </source>
</evidence>
<evidence type="ECO:0000256" key="1">
    <source>
        <dbReference type="ARBA" id="ARBA00022536"/>
    </source>
</evidence>
<protein>
    <submittedName>
        <fullName evidence="11">Uncharacterized protein</fullName>
    </submittedName>
</protein>
<evidence type="ECO:0000256" key="2">
    <source>
        <dbReference type="ARBA" id="ARBA00022729"/>
    </source>
</evidence>
<dbReference type="InterPro" id="IPR018097">
    <property type="entry name" value="EGF_Ca-bd_CS"/>
</dbReference>
<dbReference type="OrthoDB" id="9946071at2759"/>
<evidence type="ECO:0000256" key="3">
    <source>
        <dbReference type="ARBA" id="ARBA00022737"/>
    </source>
</evidence>
<dbReference type="Pfam" id="PF14670">
    <property type="entry name" value="FXa_inhibition"/>
    <property type="match status" value="1"/>
</dbReference>
<name>A0A9P0P5D5_ACAOB</name>
<evidence type="ECO:0000313" key="12">
    <source>
        <dbReference type="Proteomes" id="UP001152888"/>
    </source>
</evidence>
<keyword evidence="6" id="KW-0325">Glycoprotein</keyword>
<dbReference type="SUPFAM" id="SSF57196">
    <property type="entry name" value="EGF/Laminin"/>
    <property type="match status" value="2"/>
</dbReference>
<evidence type="ECO:0000256" key="5">
    <source>
        <dbReference type="ARBA" id="ARBA00023157"/>
    </source>
</evidence>
<comment type="caution">
    <text evidence="11">The sequence shown here is derived from an EMBL/GenBank/DDBJ whole genome shotgun (WGS) entry which is preliminary data.</text>
</comment>
<feature type="compositionally biased region" description="Pro residues" evidence="7">
    <location>
        <begin position="251"/>
        <end position="263"/>
    </location>
</feature>
<dbReference type="Proteomes" id="UP001152888">
    <property type="component" value="Unassembled WGS sequence"/>
</dbReference>
<sequence>MATDGQNFVIIVLLLLNQPHAFSQDSADDAQKVLPTEDGYYLDSLNGAAFTDGPETLVCPSSNVITTKYKCNLKGKWVDCTRRHCCKDYTFIAERCIHKDQDPCSMNLCEQRCTVYLQRIICTCFDGYKFIPENQRRNIKPVCVDIDECAERNGDCEQQCVNFRGGYKCACWPRYRLREDGRTCELEGESAAPEVPEEAMAGRVGKCYADCGSVTRVAAKLKKLQEKVSALSTAIKLSSFASGPPGTLGQPGPPGPPGPPGTPGMPCSDNSITTNSGSVDYTYSVLDAFVPLGDNENVQCKCKRGSQGPIGVPGSQGPKGEIGDRGPKGQKGERGSNDFLLLLLADLRHDIVHLQNKVFLNGERPPKFDIEAALRRKRLKERNRILHHKKLLEGFVNSTVETKAMERATTTEKTTTTAKATITKIERLDDGPEAGNKIEYEDYDSFSGDMTYEEYV</sequence>
<keyword evidence="5" id="KW-1015">Disulfide bond</keyword>
<dbReference type="Gene3D" id="2.10.25.10">
    <property type="entry name" value="Laminin"/>
    <property type="match status" value="2"/>
</dbReference>
<evidence type="ECO:0000256" key="7">
    <source>
        <dbReference type="SAM" id="MobiDB-lite"/>
    </source>
</evidence>
<dbReference type="EMBL" id="CAKOFQ010006789">
    <property type="protein sequence ID" value="CAH1971702.1"/>
    <property type="molecule type" value="Genomic_DNA"/>
</dbReference>
<feature type="domain" description="EGF-like calcium-binding" evidence="9">
    <location>
        <begin position="145"/>
        <end position="185"/>
    </location>
</feature>
<organism evidence="11 12">
    <name type="scientific">Acanthoscelides obtectus</name>
    <name type="common">Bean weevil</name>
    <name type="synonym">Bruchus obtectus</name>
    <dbReference type="NCBI Taxonomy" id="200917"/>
    <lineage>
        <taxon>Eukaryota</taxon>
        <taxon>Metazoa</taxon>
        <taxon>Ecdysozoa</taxon>
        <taxon>Arthropoda</taxon>
        <taxon>Hexapoda</taxon>
        <taxon>Insecta</taxon>
        <taxon>Pterygota</taxon>
        <taxon>Neoptera</taxon>
        <taxon>Endopterygota</taxon>
        <taxon>Coleoptera</taxon>
        <taxon>Polyphaga</taxon>
        <taxon>Cucujiformia</taxon>
        <taxon>Chrysomeloidea</taxon>
        <taxon>Chrysomelidae</taxon>
        <taxon>Bruchinae</taxon>
        <taxon>Bruchini</taxon>
        <taxon>Acanthoscelides</taxon>
    </lineage>
</organism>
<dbReference type="PROSITE" id="PS01187">
    <property type="entry name" value="EGF_CA"/>
    <property type="match status" value="1"/>
</dbReference>
<feature type="chain" id="PRO_5040122518" evidence="8">
    <location>
        <begin position="24"/>
        <end position="456"/>
    </location>
</feature>
<dbReference type="SMART" id="SM00181">
    <property type="entry name" value="EGF"/>
    <property type="match status" value="2"/>
</dbReference>
<dbReference type="InterPro" id="IPR001881">
    <property type="entry name" value="EGF-like_Ca-bd_dom"/>
</dbReference>
<dbReference type="AlphaFoldDB" id="A0A9P0P5D5"/>
<proteinExistence type="predicted"/>
<evidence type="ECO:0000256" key="6">
    <source>
        <dbReference type="ARBA" id="ARBA00023180"/>
    </source>
</evidence>
<dbReference type="InterPro" id="IPR000742">
    <property type="entry name" value="EGF"/>
</dbReference>
<gene>
    <name evidence="11" type="ORF">ACAOBT_LOCUS9566</name>
</gene>
<dbReference type="PROSITE" id="PS00010">
    <property type="entry name" value="ASX_HYDROXYL"/>
    <property type="match status" value="1"/>
</dbReference>
<keyword evidence="12" id="KW-1185">Reference proteome</keyword>
<dbReference type="Gene3D" id="1.20.5.320">
    <property type="entry name" value="6-Phosphogluconate Dehydrogenase, domain 3"/>
    <property type="match status" value="2"/>
</dbReference>
<feature type="domain" description="EGF-like" evidence="10">
    <location>
        <begin position="103"/>
        <end position="144"/>
    </location>
</feature>
<keyword evidence="2 8" id="KW-0732">Signal</keyword>
<accession>A0A9P0P5D5</accession>
<keyword evidence="4" id="KW-0106">Calcium</keyword>
<evidence type="ECO:0000313" key="11">
    <source>
        <dbReference type="EMBL" id="CAH1971702.1"/>
    </source>
</evidence>
<feature type="region of interest" description="Disordered" evidence="7">
    <location>
        <begin position="239"/>
        <end position="273"/>
    </location>
</feature>
<dbReference type="InterPro" id="IPR000152">
    <property type="entry name" value="EGF-type_Asp/Asn_hydroxyl_site"/>
</dbReference>
<feature type="region of interest" description="Disordered" evidence="7">
    <location>
        <begin position="304"/>
        <end position="334"/>
    </location>
</feature>
<reference evidence="11" key="1">
    <citation type="submission" date="2022-03" db="EMBL/GenBank/DDBJ databases">
        <authorList>
            <person name="Sayadi A."/>
        </authorList>
    </citation>
    <scope>NUCLEOTIDE SEQUENCE</scope>
</reference>
<dbReference type="GO" id="GO:0005509">
    <property type="term" value="F:calcium ion binding"/>
    <property type="evidence" value="ECO:0007669"/>
    <property type="project" value="InterPro"/>
</dbReference>